<comment type="cofactor">
    <cofactor evidence="9 11">
        <name>Mg(2+)</name>
        <dbReference type="ChEBI" id="CHEBI:18420"/>
    </cofactor>
    <cofactor evidence="9 11">
        <name>Mn(2+)</name>
        <dbReference type="ChEBI" id="CHEBI:29035"/>
    </cofactor>
    <text evidence="9 11">Probably binds two magnesium or manganese ions per subunit.</text>
</comment>
<dbReference type="Proteomes" id="UP000492821">
    <property type="component" value="Unassembled WGS sequence"/>
</dbReference>
<dbReference type="PANTHER" id="PTHR22748">
    <property type="entry name" value="AP ENDONUCLEASE"/>
    <property type="match status" value="1"/>
</dbReference>
<feature type="binding site" evidence="9">
    <location>
        <position position="36"/>
    </location>
    <ligand>
        <name>Mg(2+)</name>
        <dbReference type="ChEBI" id="CHEBI:18420"/>
        <label>1</label>
    </ligand>
</feature>
<dbReference type="Gene3D" id="3.60.10.10">
    <property type="entry name" value="Endonuclease/exonuclease/phosphatase"/>
    <property type="match status" value="1"/>
</dbReference>
<evidence type="ECO:0000256" key="10">
    <source>
        <dbReference type="PIRSR" id="PIRSR604808-3"/>
    </source>
</evidence>
<dbReference type="PROSITE" id="PS00728">
    <property type="entry name" value="AP_NUCLEASE_F1_3"/>
    <property type="match status" value="1"/>
</dbReference>
<evidence type="ECO:0000256" key="8">
    <source>
        <dbReference type="PIRSR" id="PIRSR604808-1"/>
    </source>
</evidence>
<dbReference type="InterPro" id="IPR020848">
    <property type="entry name" value="AP_endonuclease_F1_CS"/>
</dbReference>
<reference evidence="14" key="2">
    <citation type="submission" date="2020-10" db="UniProtKB">
        <authorList>
            <consortium name="WormBaseParasite"/>
        </authorList>
    </citation>
    <scope>IDENTIFICATION</scope>
</reference>
<keyword evidence="7 9" id="KW-0460">Magnesium</keyword>
<feature type="domain" description="Endonuclease/exonuclease/phosphatase" evidence="12">
    <location>
        <begin position="33"/>
        <end position="274"/>
    </location>
</feature>
<keyword evidence="11" id="KW-0227">DNA damage</keyword>
<dbReference type="NCBIfam" id="TIGR00195">
    <property type="entry name" value="exoDNase_III"/>
    <property type="match status" value="1"/>
</dbReference>
<dbReference type="Pfam" id="PF03372">
    <property type="entry name" value="Exo_endo_phos"/>
    <property type="match status" value="1"/>
</dbReference>
<protein>
    <recommendedName>
        <fullName evidence="4">exodeoxyribonuclease III</fullName>
        <ecNumber evidence="4">3.1.11.2</ecNumber>
    </recommendedName>
</protein>
<dbReference type="AlphaFoldDB" id="A0A7E4VZC8"/>
<dbReference type="GO" id="GO:0006284">
    <property type="term" value="P:base-excision repair"/>
    <property type="evidence" value="ECO:0007669"/>
    <property type="project" value="TreeGrafter"/>
</dbReference>
<dbReference type="InterPro" id="IPR020847">
    <property type="entry name" value="AP_endonuclease_F1_BS"/>
</dbReference>
<evidence type="ECO:0000256" key="5">
    <source>
        <dbReference type="ARBA" id="ARBA00022723"/>
    </source>
</evidence>
<evidence type="ECO:0000256" key="2">
    <source>
        <dbReference type="ARBA" id="ARBA00001936"/>
    </source>
</evidence>
<dbReference type="GO" id="GO:0046872">
    <property type="term" value="F:metal ion binding"/>
    <property type="evidence" value="ECO:0007669"/>
    <property type="project" value="UniProtKB-KW"/>
</dbReference>
<evidence type="ECO:0000256" key="1">
    <source>
        <dbReference type="ARBA" id="ARBA00000493"/>
    </source>
</evidence>
<feature type="binding site" evidence="9">
    <location>
        <position position="177"/>
    </location>
    <ligand>
        <name>Mg(2+)</name>
        <dbReference type="ChEBI" id="CHEBI:18420"/>
        <label>1</label>
    </ligand>
</feature>
<feature type="binding site" evidence="9">
    <location>
        <position position="175"/>
    </location>
    <ligand>
        <name>Mg(2+)</name>
        <dbReference type="ChEBI" id="CHEBI:18420"/>
        <label>1</label>
    </ligand>
</feature>
<evidence type="ECO:0000256" key="11">
    <source>
        <dbReference type="RuleBase" id="RU362131"/>
    </source>
</evidence>
<dbReference type="InterPro" id="IPR036691">
    <property type="entry name" value="Endo/exonu/phosph_ase_sf"/>
</dbReference>
<feature type="binding site" evidence="9">
    <location>
        <position position="273"/>
    </location>
    <ligand>
        <name>Mg(2+)</name>
        <dbReference type="ChEBI" id="CHEBI:18420"/>
        <label>1</label>
    </ligand>
</feature>
<evidence type="ECO:0000313" key="13">
    <source>
        <dbReference type="Proteomes" id="UP000492821"/>
    </source>
</evidence>
<feature type="active site" description="Proton acceptor" evidence="8">
    <location>
        <position position="274"/>
    </location>
</feature>
<feature type="binding site" evidence="9">
    <location>
        <position position="64"/>
    </location>
    <ligand>
        <name>Mg(2+)</name>
        <dbReference type="ChEBI" id="CHEBI:18420"/>
        <label>1</label>
    </ligand>
</feature>
<dbReference type="SUPFAM" id="SSF56219">
    <property type="entry name" value="DNase I-like"/>
    <property type="match status" value="1"/>
</dbReference>
<proteinExistence type="inferred from homology"/>
<dbReference type="EC" id="3.1.11.2" evidence="4"/>
<feature type="site" description="Important for catalytic activity" evidence="10">
    <location>
        <position position="248"/>
    </location>
</feature>
<reference evidence="13" key="1">
    <citation type="journal article" date="2013" name="Genetics">
        <title>The draft genome and transcriptome of Panagrellus redivivus are shaped by the harsh demands of a free-living lifestyle.</title>
        <authorList>
            <person name="Srinivasan J."/>
            <person name="Dillman A.R."/>
            <person name="Macchietto M.G."/>
            <person name="Heikkinen L."/>
            <person name="Lakso M."/>
            <person name="Fracchia K.M."/>
            <person name="Antoshechkin I."/>
            <person name="Mortazavi A."/>
            <person name="Wong G."/>
            <person name="Sternberg P.W."/>
        </authorList>
    </citation>
    <scope>NUCLEOTIDE SEQUENCE [LARGE SCALE GENOMIC DNA]</scope>
    <source>
        <strain evidence="13">MT8872</strain>
    </source>
</reference>
<evidence type="ECO:0000256" key="9">
    <source>
        <dbReference type="PIRSR" id="PIRSR604808-2"/>
    </source>
</evidence>
<evidence type="ECO:0000313" key="14">
    <source>
        <dbReference type="WBParaSite" id="Pan_g4741.t1"/>
    </source>
</evidence>
<dbReference type="GO" id="GO:0003677">
    <property type="term" value="F:DNA binding"/>
    <property type="evidence" value="ECO:0007669"/>
    <property type="project" value="InterPro"/>
</dbReference>
<dbReference type="WBParaSite" id="Pan_g4741.t1">
    <property type="protein sequence ID" value="Pan_g4741.t1"/>
    <property type="gene ID" value="Pan_g4741"/>
</dbReference>
<keyword evidence="13" id="KW-1185">Reference proteome</keyword>
<comment type="catalytic activity">
    <reaction evidence="1">
        <text>Exonucleolytic cleavage in the 3'- to 5'-direction to yield nucleoside 5'-phosphates.</text>
        <dbReference type="EC" id="3.1.11.2"/>
    </reaction>
</comment>
<keyword evidence="6" id="KW-0378">Hydrolase</keyword>
<dbReference type="GO" id="GO:0008311">
    <property type="term" value="F:double-stranded DNA 3'-5' DNA exonuclease activity"/>
    <property type="evidence" value="ECO:0007669"/>
    <property type="project" value="UniProtKB-EC"/>
</dbReference>
<keyword evidence="9" id="KW-0464">Manganese</keyword>
<feature type="binding site" evidence="9">
    <location>
        <position position="274"/>
    </location>
    <ligand>
        <name>Mg(2+)</name>
        <dbReference type="ChEBI" id="CHEBI:18420"/>
        <label>1</label>
    </ligand>
</feature>
<keyword evidence="11" id="KW-0234">DNA repair</keyword>
<dbReference type="PROSITE" id="PS00726">
    <property type="entry name" value="AP_NUCLEASE_F1_1"/>
    <property type="match status" value="1"/>
</dbReference>
<dbReference type="PANTHER" id="PTHR22748:SF6">
    <property type="entry name" value="DNA-(APURINIC OR APYRIMIDINIC SITE) ENDONUCLEASE"/>
    <property type="match status" value="1"/>
</dbReference>
<dbReference type="GO" id="GO:0003906">
    <property type="term" value="F:DNA-(apurinic or apyrimidinic site) endonuclease activity"/>
    <property type="evidence" value="ECO:0007669"/>
    <property type="project" value="TreeGrafter"/>
</dbReference>
<accession>A0A7E4VZC8</accession>
<dbReference type="CDD" id="cd09087">
    <property type="entry name" value="Ape1-like_AP-endo"/>
    <property type="match status" value="1"/>
</dbReference>
<dbReference type="GO" id="GO:0008081">
    <property type="term" value="F:phosphoric diester hydrolase activity"/>
    <property type="evidence" value="ECO:0007669"/>
    <property type="project" value="TreeGrafter"/>
</dbReference>
<dbReference type="GO" id="GO:0005634">
    <property type="term" value="C:nucleus"/>
    <property type="evidence" value="ECO:0007669"/>
    <property type="project" value="TreeGrafter"/>
</dbReference>
<keyword evidence="5 9" id="KW-0479">Metal-binding</keyword>
<evidence type="ECO:0000256" key="6">
    <source>
        <dbReference type="ARBA" id="ARBA00022801"/>
    </source>
</evidence>
<comment type="similarity">
    <text evidence="3 11">Belongs to the DNA repair enzymes AP/ExoA family.</text>
</comment>
<sequence>MSKRVYSIFDKGTSSAAETVAKKRKPEDPLRILSWNVAGLRACVKKKFVESVTAEDADVVFLQETKCDVFPPEVLALPYPVKHLVPSKVKKGHAGVAMLSREKPIAVNFGFGEKKFDDMGRWIHAEFDKFHIIGTYVINSGDKLQNLPTRHEWEEHVAAKLTELDKEKPVIYTGDLNVAHNEIDLRNAEANRNKSAGFTDQERADFGKLLECGFIDVYRNKYPEEKDCYTYWSYLANSRARNTGWRIDYFVVSERILDKVVEVKHLKDVYGSDHCPIKLSIQL</sequence>
<evidence type="ECO:0000256" key="3">
    <source>
        <dbReference type="ARBA" id="ARBA00007092"/>
    </source>
</evidence>
<evidence type="ECO:0000259" key="12">
    <source>
        <dbReference type="Pfam" id="PF03372"/>
    </source>
</evidence>
<feature type="active site" evidence="8">
    <location>
        <position position="136"/>
    </location>
</feature>
<comment type="cofactor">
    <cofactor evidence="2">
        <name>Mn(2+)</name>
        <dbReference type="ChEBI" id="CHEBI:29035"/>
    </cofactor>
</comment>
<dbReference type="InterPro" id="IPR005135">
    <property type="entry name" value="Endo/exonuclease/phosphatase"/>
</dbReference>
<feature type="site" description="Interaction with DNA substrate" evidence="10">
    <location>
        <position position="274"/>
    </location>
</feature>
<name>A0A7E4VZC8_PANRE</name>
<organism evidence="13 14">
    <name type="scientific">Panagrellus redivivus</name>
    <name type="common">Microworm</name>
    <dbReference type="NCBI Taxonomy" id="6233"/>
    <lineage>
        <taxon>Eukaryota</taxon>
        <taxon>Metazoa</taxon>
        <taxon>Ecdysozoa</taxon>
        <taxon>Nematoda</taxon>
        <taxon>Chromadorea</taxon>
        <taxon>Rhabditida</taxon>
        <taxon>Tylenchina</taxon>
        <taxon>Panagrolaimomorpha</taxon>
        <taxon>Panagrolaimoidea</taxon>
        <taxon>Panagrolaimidae</taxon>
        <taxon>Panagrellus</taxon>
    </lineage>
</organism>
<dbReference type="NCBIfam" id="TIGR00633">
    <property type="entry name" value="xth"/>
    <property type="match status" value="1"/>
</dbReference>
<feature type="active site" description="Proton donor/acceptor" evidence="8">
    <location>
        <position position="175"/>
    </location>
</feature>
<dbReference type="InterPro" id="IPR004808">
    <property type="entry name" value="AP_endonuc_1"/>
</dbReference>
<evidence type="ECO:0000256" key="7">
    <source>
        <dbReference type="ARBA" id="ARBA00022842"/>
    </source>
</evidence>
<feature type="site" description="Transition state stabilizer" evidence="10">
    <location>
        <position position="177"/>
    </location>
</feature>
<evidence type="ECO:0000256" key="4">
    <source>
        <dbReference type="ARBA" id="ARBA00012115"/>
    </source>
</evidence>
<dbReference type="PROSITE" id="PS51435">
    <property type="entry name" value="AP_NUCLEASE_F1_4"/>
    <property type="match status" value="1"/>
</dbReference>